<comment type="similarity">
    <text evidence="4">Belongs to the RTC4 family.</text>
</comment>
<dbReference type="GO" id="GO:0005634">
    <property type="term" value="C:nucleus"/>
    <property type="evidence" value="ECO:0007669"/>
    <property type="project" value="UniProtKB-SubCell"/>
</dbReference>
<evidence type="ECO:0000256" key="4">
    <source>
        <dbReference type="ARBA" id="ARBA00009461"/>
    </source>
</evidence>
<dbReference type="Pfam" id="PF14474">
    <property type="entry name" value="RTC4"/>
    <property type="match status" value="1"/>
</dbReference>
<dbReference type="AlphaFoldDB" id="A0A166TCW2"/>
<feature type="compositionally biased region" description="Acidic residues" evidence="8">
    <location>
        <begin position="75"/>
        <end position="84"/>
    </location>
</feature>
<dbReference type="PANTHER" id="PTHR41391">
    <property type="entry name" value="RESTRICTION OF TELOMERE CAPPING PROTEIN 4"/>
    <property type="match status" value="1"/>
</dbReference>
<evidence type="ECO:0000313" key="11">
    <source>
        <dbReference type="Proteomes" id="UP000076532"/>
    </source>
</evidence>
<keyword evidence="6" id="KW-0963">Cytoplasm</keyword>
<evidence type="ECO:0000313" key="10">
    <source>
        <dbReference type="EMBL" id="KZP30478.1"/>
    </source>
</evidence>
<name>A0A166TCW2_9AGAM</name>
<feature type="region of interest" description="Disordered" evidence="8">
    <location>
        <begin position="1"/>
        <end position="368"/>
    </location>
</feature>
<evidence type="ECO:0000259" key="9">
    <source>
        <dbReference type="SMART" id="SM01312"/>
    </source>
</evidence>
<feature type="compositionally biased region" description="Polar residues" evidence="8">
    <location>
        <begin position="27"/>
        <end position="44"/>
    </location>
</feature>
<feature type="compositionally biased region" description="Basic and acidic residues" evidence="8">
    <location>
        <begin position="811"/>
        <end position="821"/>
    </location>
</feature>
<evidence type="ECO:0000256" key="6">
    <source>
        <dbReference type="ARBA" id="ARBA00022490"/>
    </source>
</evidence>
<feature type="compositionally biased region" description="Polar residues" evidence="8">
    <location>
        <begin position="123"/>
        <end position="134"/>
    </location>
</feature>
<feature type="compositionally biased region" description="Polar residues" evidence="8">
    <location>
        <begin position="282"/>
        <end position="296"/>
    </location>
</feature>
<comment type="function">
    <text evidence="1">May be involved in a process influencing telomere capping.</text>
</comment>
<evidence type="ECO:0000256" key="2">
    <source>
        <dbReference type="ARBA" id="ARBA00004123"/>
    </source>
</evidence>
<gene>
    <name evidence="10" type="ORF">FIBSPDRAFT_1038148</name>
</gene>
<comment type="subcellular location">
    <subcellularLocation>
        <location evidence="3">Cytoplasm</location>
    </subcellularLocation>
    <subcellularLocation>
        <location evidence="2">Nucleus</location>
    </subcellularLocation>
</comment>
<feature type="compositionally biased region" description="Low complexity" evidence="8">
    <location>
        <begin position="826"/>
        <end position="838"/>
    </location>
</feature>
<dbReference type="SMART" id="SM01312">
    <property type="entry name" value="RTC4"/>
    <property type="match status" value="1"/>
</dbReference>
<dbReference type="EMBL" id="KV417493">
    <property type="protein sequence ID" value="KZP30478.1"/>
    <property type="molecule type" value="Genomic_DNA"/>
</dbReference>
<feature type="domain" description="Restriction of telomere capping protein 4 C-terminal" evidence="9">
    <location>
        <begin position="502"/>
        <end position="627"/>
    </location>
</feature>
<evidence type="ECO:0000256" key="7">
    <source>
        <dbReference type="ARBA" id="ARBA00023242"/>
    </source>
</evidence>
<feature type="compositionally biased region" description="Polar residues" evidence="8">
    <location>
        <begin position="779"/>
        <end position="793"/>
    </location>
</feature>
<dbReference type="GO" id="GO:0005737">
    <property type="term" value="C:cytoplasm"/>
    <property type="evidence" value="ECO:0007669"/>
    <property type="project" value="UniProtKB-SubCell"/>
</dbReference>
<sequence>MEGILGNLTRKQTDLSSDKSHRMPKRPSSQSVAPNHRQLSQAPGQGQIFEDVGGSFGNKLKSQTPAKRSKRVVCSEEESEDELDMLSSQATDPMDELSQSNAKGKAKQRTRANGGGSWASDGKSFNESYTSNVKSLPKITKIKFTPSTASTTRASSPDSQKASKPARSIASSMRPKKQGQDRTSTRSASPPARAGPRPKPRPIKKPSQDIELIPPGRTNAPPRKKPSLNPQPFPVSPPADSGTDIESPATARPNRKGPAPFPMESMSPLAGKSNREQGGGVQSSSSFPDISPLRSNSKPKDIFPHISPLSSPARGGDPPRRPFPLASPIANSTKRLSEEVEDGRAKNGKKRREEKDRNDDDIWMDPPNIGDISVNDESLFMDPSVDPSTLCPYCDESLPETPTPHLRTLLATARTKSYKDPRPTNPKGLKAPLSTFISVCQRHGFESVKLPEAKKRGWPRVIDFDKVKSRVESMGDRLEAIIVDGNEDGIPMNQDEEDEWAVRGPRGQSTFWRDMMKEVKRKGSRAVVGVAGQFASFEKAQPGYYGELGAVIIHQTLYSLFPPSSFNAALIAPLTPTEFIQRVLVPEAAVGLILEDRHLDWANEKHRVSAMRILSESAAYGVAMFPDADTSGKGKGDDDWVMGAGDEIMRERARVRRKELEKEERLEDELWVARESERALEEKAAKKKAKNLERDNDRKKDTRKGKAPAKAKDLELAGPSKPGTRRRPPPRDVHSDVGSSNLDSDIPISGSEEPTRRRKAQKNGSSSKSSSRAAVDLCSDSSSAEDSQNTTSKVKVKQKGKAVRSIPGLDPDNHCRVDSTRRSRSRSVASTRSAESASLQGSSNRGRHRGAVDISSGEERTPRAGKLKPASATSSKNSYTSITKGLQPLQIARNREDQSSWKRRMSPQTGGIDDDHILSISDSDSDPDLQGYMKPPSSNDRLDRRNATSDDNNNKEWSWLLSQESQQG</sequence>
<dbReference type="Proteomes" id="UP000076532">
    <property type="component" value="Unassembled WGS sequence"/>
</dbReference>
<organism evidence="10 11">
    <name type="scientific">Athelia psychrophila</name>
    <dbReference type="NCBI Taxonomy" id="1759441"/>
    <lineage>
        <taxon>Eukaryota</taxon>
        <taxon>Fungi</taxon>
        <taxon>Dikarya</taxon>
        <taxon>Basidiomycota</taxon>
        <taxon>Agaricomycotina</taxon>
        <taxon>Agaricomycetes</taxon>
        <taxon>Agaricomycetidae</taxon>
        <taxon>Atheliales</taxon>
        <taxon>Atheliaceae</taxon>
        <taxon>Athelia</taxon>
    </lineage>
</organism>
<feature type="compositionally biased region" description="Basic and acidic residues" evidence="8">
    <location>
        <begin position="685"/>
        <end position="700"/>
    </location>
</feature>
<feature type="compositionally biased region" description="Low complexity" evidence="8">
    <location>
        <begin position="145"/>
        <end position="157"/>
    </location>
</feature>
<keyword evidence="7" id="KW-0539">Nucleus</keyword>
<feature type="compositionally biased region" description="Basic and acidic residues" evidence="8">
    <location>
        <begin position="940"/>
        <end position="954"/>
    </location>
</feature>
<dbReference type="InterPro" id="IPR039024">
    <property type="entry name" value="RTC4"/>
</dbReference>
<feature type="compositionally biased region" description="Polar residues" evidence="8">
    <location>
        <begin position="871"/>
        <end position="884"/>
    </location>
</feature>
<feature type="region of interest" description="Disordered" evidence="8">
    <location>
        <begin position="685"/>
        <end position="968"/>
    </location>
</feature>
<dbReference type="PANTHER" id="PTHR41391:SF1">
    <property type="entry name" value="RESTRICTION OF TELOMERE CAPPING PROTEIN 4"/>
    <property type="match status" value="1"/>
</dbReference>
<evidence type="ECO:0000256" key="1">
    <source>
        <dbReference type="ARBA" id="ARBA00002738"/>
    </source>
</evidence>
<accession>A0A166TCW2</accession>
<reference evidence="10 11" key="1">
    <citation type="journal article" date="2016" name="Mol. Biol. Evol.">
        <title>Comparative Genomics of Early-Diverging Mushroom-Forming Fungi Provides Insights into the Origins of Lignocellulose Decay Capabilities.</title>
        <authorList>
            <person name="Nagy L.G."/>
            <person name="Riley R."/>
            <person name="Tritt A."/>
            <person name="Adam C."/>
            <person name="Daum C."/>
            <person name="Floudas D."/>
            <person name="Sun H."/>
            <person name="Yadav J.S."/>
            <person name="Pangilinan J."/>
            <person name="Larsson K.H."/>
            <person name="Matsuura K."/>
            <person name="Barry K."/>
            <person name="Labutti K."/>
            <person name="Kuo R."/>
            <person name="Ohm R.A."/>
            <person name="Bhattacharya S.S."/>
            <person name="Shirouzu T."/>
            <person name="Yoshinaga Y."/>
            <person name="Martin F.M."/>
            <person name="Grigoriev I.V."/>
            <person name="Hibbett D.S."/>
        </authorList>
    </citation>
    <scope>NUCLEOTIDE SEQUENCE [LARGE SCALE GENOMIC DNA]</scope>
    <source>
        <strain evidence="10 11">CBS 109695</strain>
    </source>
</reference>
<evidence type="ECO:0000256" key="5">
    <source>
        <dbReference type="ARBA" id="ARBA00015162"/>
    </source>
</evidence>
<feature type="compositionally biased region" description="Basic and acidic residues" evidence="8">
    <location>
        <begin position="335"/>
        <end position="360"/>
    </location>
</feature>
<evidence type="ECO:0000256" key="8">
    <source>
        <dbReference type="SAM" id="MobiDB-lite"/>
    </source>
</evidence>
<protein>
    <recommendedName>
        <fullName evidence="5">Restriction of telomere capping protein 4</fullName>
    </recommendedName>
</protein>
<feature type="compositionally biased region" description="Basic and acidic residues" evidence="8">
    <location>
        <begin position="11"/>
        <end position="21"/>
    </location>
</feature>
<proteinExistence type="inferred from homology"/>
<dbReference type="OrthoDB" id="128308at2759"/>
<evidence type="ECO:0000256" key="3">
    <source>
        <dbReference type="ARBA" id="ARBA00004496"/>
    </source>
</evidence>
<dbReference type="InterPro" id="IPR028094">
    <property type="entry name" value="RTC4_C"/>
</dbReference>
<keyword evidence="11" id="KW-1185">Reference proteome</keyword>